<name>A0A2Y9BNW6_9MICO</name>
<evidence type="ECO:0000313" key="2">
    <source>
        <dbReference type="EMBL" id="SSA59041.1"/>
    </source>
</evidence>
<reference evidence="3" key="1">
    <citation type="submission" date="2016-10" db="EMBL/GenBank/DDBJ databases">
        <authorList>
            <person name="Varghese N."/>
            <person name="Submissions S."/>
        </authorList>
    </citation>
    <scope>NUCLEOTIDE SEQUENCE [LARGE SCALE GENOMIC DNA]</scope>
    <source>
        <strain evidence="3">DSM 22951</strain>
    </source>
</reference>
<evidence type="ECO:0000313" key="3">
    <source>
        <dbReference type="Proteomes" id="UP000250028"/>
    </source>
</evidence>
<evidence type="ECO:0000256" key="1">
    <source>
        <dbReference type="SAM" id="MobiDB-lite"/>
    </source>
</evidence>
<gene>
    <name evidence="2" type="ORF">SAMN04489750_3846</name>
</gene>
<dbReference type="AlphaFoldDB" id="A0A2Y9BNW6"/>
<keyword evidence="3" id="KW-1185">Reference proteome</keyword>
<proteinExistence type="predicted"/>
<feature type="region of interest" description="Disordered" evidence="1">
    <location>
        <begin position="162"/>
        <end position="181"/>
    </location>
</feature>
<dbReference type="EMBL" id="UESZ01000002">
    <property type="protein sequence ID" value="SSA59041.1"/>
    <property type="molecule type" value="Genomic_DNA"/>
</dbReference>
<organism evidence="2 3">
    <name type="scientific">Branchiibius hedensis</name>
    <dbReference type="NCBI Taxonomy" id="672460"/>
    <lineage>
        <taxon>Bacteria</taxon>
        <taxon>Bacillati</taxon>
        <taxon>Actinomycetota</taxon>
        <taxon>Actinomycetes</taxon>
        <taxon>Micrococcales</taxon>
        <taxon>Dermacoccaceae</taxon>
        <taxon>Branchiibius</taxon>
    </lineage>
</organism>
<protein>
    <submittedName>
        <fullName evidence="2">Uncharacterized protein</fullName>
    </submittedName>
</protein>
<accession>A0A2Y9BNW6</accession>
<dbReference type="Proteomes" id="UP000250028">
    <property type="component" value="Unassembled WGS sequence"/>
</dbReference>
<sequence length="675" mass="74954">MFDPTGWFAIDAANARVAGVVVPSLDAGLALLGRGRVASIVGRLRLGMSAVDVDVDGIHGHAITEEIARWCAQHDTWNLVRPSGPVDGRNHVFIALPPEHKQLREYIGALREKHAVAARSIDLRTAIRPLSAPHRTGPHPQALGDLREALRTLPRLAAAVPTTTNRAEAPGRAPLKPRPRRRMDLPPEWAAYLRTGERPEIGGHDHKVKPWGSSWEAIATAWLLRCGHDAASAWQEISGSHPSAMGKAKARGRSWWIQYVWNRAVRNDDAFEPVRQIDPAVAAAVAAARDVLDDLQWRHPARRRPSLLLVGHHILDRMERTNTLRVPVPERDLVLDTGVSDRATIRQALRDLDGRLGRLDTSTFSTTKCDSSSFEFEVPRLEGVREILPPGLHTPGPKEVRGLWSTLPRASHQLWRTLQRTSNPQTTGELCAAAAIVENRADEPSASQLRTTRAALTALARAGLVQCDEAGQWMCLTSPPTVAVREEAAARHAEACERIEAERAAYRAGARSDWSVARAAALKANRAREKAWWDQLERSERLERAASLSDRFRSQSIDEQERLKSAWADRRRRAGVDEAERHDHWVDHLSPATLERESADRAMWFAGLAPPLQQAYVAAWRRHRDRYGISQATQGAEMRRESTRVFGAPGAGRDQAFLESQAALPGFDRDSVIAR</sequence>